<dbReference type="InterPro" id="IPR005801">
    <property type="entry name" value="ADC_synthase"/>
</dbReference>
<dbReference type="Pfam" id="PF00425">
    <property type="entry name" value="Chorismate_bind"/>
    <property type="match status" value="1"/>
</dbReference>
<evidence type="ECO:0000259" key="6">
    <source>
        <dbReference type="Pfam" id="PF00425"/>
    </source>
</evidence>
<dbReference type="Gene3D" id="3.60.120.10">
    <property type="entry name" value="Anthranilate synthase"/>
    <property type="match status" value="1"/>
</dbReference>
<evidence type="ECO:0000256" key="1">
    <source>
        <dbReference type="ARBA" id="ARBA00000799"/>
    </source>
</evidence>
<dbReference type="PANTHER" id="PTHR42839:SF2">
    <property type="entry name" value="ISOCHORISMATE SYNTHASE ENTC"/>
    <property type="match status" value="1"/>
</dbReference>
<proteinExistence type="inferred from homology"/>
<dbReference type="NCBIfam" id="TIGR00543">
    <property type="entry name" value="isochor_syn"/>
    <property type="match status" value="1"/>
</dbReference>
<organism evidence="7 8">
    <name type="scientific">Halomicrobium mukohataei</name>
    <dbReference type="NCBI Taxonomy" id="57705"/>
    <lineage>
        <taxon>Archaea</taxon>
        <taxon>Methanobacteriati</taxon>
        <taxon>Methanobacteriota</taxon>
        <taxon>Stenosarchaea group</taxon>
        <taxon>Halobacteria</taxon>
        <taxon>Halobacteriales</taxon>
        <taxon>Haloarculaceae</taxon>
        <taxon>Halomicrobium</taxon>
    </lineage>
</organism>
<evidence type="ECO:0000256" key="3">
    <source>
        <dbReference type="ARBA" id="ARBA00012824"/>
    </source>
</evidence>
<keyword evidence="4 7" id="KW-0413">Isomerase</keyword>
<evidence type="ECO:0000256" key="5">
    <source>
        <dbReference type="ARBA" id="ARBA00041564"/>
    </source>
</evidence>
<gene>
    <name evidence="7" type="ORF">GOC74_16660</name>
</gene>
<dbReference type="SUPFAM" id="SSF56322">
    <property type="entry name" value="ADC synthase"/>
    <property type="match status" value="1"/>
</dbReference>
<sequence>MSRQDAAETEPASVGAETYVSASRRIDVSPLAAAGAVPDRRRFCWLHPEEPDLLAVGATAAVTVDSPDRFETADDRLTELFGAVDGPDAPEIAAPRAVGGFAFFDGNTVPADTQSHWRAFDDGTFVLPRAQIVAGEDATWLTVTVPEDERSELSSELDDWADRLAGAGTHDGTGPEATAFHWSLSREEWEQTVDDVIGRIESDGLDKVVLAQELTVDLDAPVPVAPVLSRLRETYPNCTTFCFSPTPGRTFFGATPETLVALADGHVQTEALAGTTDRGETAAEDIDLADAMLGDEKYQVENRIVADTIADALRPVADDVTVAEPSIKRITNLQHLHRPITATVPNETSVLSLAERLHPTPAVGGSPRRAASDVIRDVEPFDRGWYASPVGWVDGDGDGTFVVGIRAGLTWDERLALYGGAGIVTGSDPATEYGEVRSRFEPILDALEIELP</sequence>
<dbReference type="GO" id="GO:0000162">
    <property type="term" value="P:L-tryptophan biosynthetic process"/>
    <property type="evidence" value="ECO:0007669"/>
    <property type="project" value="UniProtKB-UniPathway"/>
</dbReference>
<dbReference type="GO" id="GO:0008909">
    <property type="term" value="F:isochorismate synthase activity"/>
    <property type="evidence" value="ECO:0007669"/>
    <property type="project" value="UniProtKB-EC"/>
</dbReference>
<feature type="domain" description="Chorismate-utilising enzyme C-terminal" evidence="6">
    <location>
        <begin position="186"/>
        <end position="437"/>
    </location>
</feature>
<dbReference type="Proteomes" id="UP000608662">
    <property type="component" value="Unassembled WGS sequence"/>
</dbReference>
<protein>
    <recommendedName>
        <fullName evidence="3">isochorismate synthase</fullName>
        <ecNumber evidence="3">5.4.4.2</ecNumber>
    </recommendedName>
    <alternativeName>
        <fullName evidence="5">Isochorismate mutase</fullName>
    </alternativeName>
</protein>
<dbReference type="RefSeq" id="WP_170095218.1">
    <property type="nucleotide sequence ID" value="NZ_WOYG01000001.1"/>
</dbReference>
<dbReference type="PANTHER" id="PTHR42839">
    <property type="entry name" value="ISOCHORISMATE SYNTHASE ENTC"/>
    <property type="match status" value="1"/>
</dbReference>
<dbReference type="EC" id="5.4.4.2" evidence="3"/>
<dbReference type="InterPro" id="IPR015890">
    <property type="entry name" value="Chorismate_C"/>
</dbReference>
<dbReference type="InterPro" id="IPR004561">
    <property type="entry name" value="IsoChor_synthase"/>
</dbReference>
<dbReference type="EMBL" id="WOYG01000001">
    <property type="protein sequence ID" value="NLV11561.1"/>
    <property type="molecule type" value="Genomic_DNA"/>
</dbReference>
<evidence type="ECO:0000313" key="8">
    <source>
        <dbReference type="Proteomes" id="UP000608662"/>
    </source>
</evidence>
<dbReference type="OrthoDB" id="195185at2157"/>
<comment type="catalytic activity">
    <reaction evidence="1">
        <text>chorismate = isochorismate</text>
        <dbReference type="Rhea" id="RHEA:18985"/>
        <dbReference type="ChEBI" id="CHEBI:29748"/>
        <dbReference type="ChEBI" id="CHEBI:29780"/>
        <dbReference type="EC" id="5.4.4.2"/>
    </reaction>
</comment>
<evidence type="ECO:0000256" key="4">
    <source>
        <dbReference type="ARBA" id="ARBA00023235"/>
    </source>
</evidence>
<reference evidence="7" key="1">
    <citation type="submission" date="2019-12" db="EMBL/GenBank/DDBJ databases">
        <title>Whole-genome sequence of Halomicrobium mukohataei pws1.</title>
        <authorList>
            <person name="Verma D.K."/>
            <person name="Gopal K."/>
            <person name="Prasad E.S."/>
        </authorList>
    </citation>
    <scope>NUCLEOTIDE SEQUENCE</scope>
    <source>
        <strain evidence="7">Pws1</strain>
    </source>
</reference>
<accession>A0A847UJG1</accession>
<comment type="caution">
    <text evidence="7">The sequence shown here is derived from an EMBL/GenBank/DDBJ whole genome shotgun (WGS) entry which is preliminary data.</text>
</comment>
<evidence type="ECO:0000256" key="2">
    <source>
        <dbReference type="ARBA" id="ARBA00005297"/>
    </source>
</evidence>
<comment type="similarity">
    <text evidence="2">Belongs to the isochorismate synthase family.</text>
</comment>
<dbReference type="UniPathway" id="UPA00035">
    <property type="reaction ID" value="UER00040"/>
</dbReference>
<dbReference type="AlphaFoldDB" id="A0A847UJG1"/>
<name>A0A847UJG1_9EURY</name>
<evidence type="ECO:0000313" key="7">
    <source>
        <dbReference type="EMBL" id="NLV11561.1"/>
    </source>
</evidence>